<keyword evidence="1" id="KW-0479">Metal-binding</keyword>
<feature type="compositionally biased region" description="Basic and acidic residues" evidence="2">
    <location>
        <begin position="41"/>
        <end position="58"/>
    </location>
</feature>
<feature type="region of interest" description="Disordered" evidence="2">
    <location>
        <begin position="326"/>
        <end position="369"/>
    </location>
</feature>
<dbReference type="GO" id="GO:0008270">
    <property type="term" value="F:zinc ion binding"/>
    <property type="evidence" value="ECO:0007669"/>
    <property type="project" value="UniProtKB-KW"/>
</dbReference>
<sequence length="369" mass="40053">MEWERLPQRTPGPSRPRVVANVQLVPPSGPGSATKKRRISRKESVGESKERSKPDKAAVRNTPFSEGGSVSKVKGSSVGGTPIGRRNSKPTFPRGAGANPKRKPKSPVPPRTAAVSITSRSEGFSYKDVLIKARNEISLKDLNIESTRLRRAANGGYLIEILDRDNTGKAQALREKLKGLIPDGQATVACPVTYGELRFVGLDDTISPGEVVQFIASEGKCEEVDIRIGNIQPIRNGLSTVWARCPISAAAVISQRKRVRLGWTFVKVELLKTRPTQCFKCWGFGHVRFSCTSTIDRSNLCFNCGGEGHSLKDCKSPSHCVVCESAGSNSDHRMGSAPCDTNRKKPGKFRSSDPVKAAAERRSGKTSVE</sequence>
<name>A0AAV2MYM0_9HYME</name>
<protein>
    <recommendedName>
        <fullName evidence="3">CCHC-type domain-containing protein</fullName>
    </recommendedName>
</protein>
<dbReference type="InterPro" id="IPR036875">
    <property type="entry name" value="Znf_CCHC_sf"/>
</dbReference>
<keyword evidence="5" id="KW-1185">Reference proteome</keyword>
<feature type="compositionally biased region" description="Low complexity" evidence="2">
    <location>
        <begin position="65"/>
        <end position="76"/>
    </location>
</feature>
<keyword evidence="1" id="KW-0863">Zinc-finger</keyword>
<dbReference type="GO" id="GO:0003676">
    <property type="term" value="F:nucleic acid binding"/>
    <property type="evidence" value="ECO:0007669"/>
    <property type="project" value="InterPro"/>
</dbReference>
<dbReference type="SMART" id="SM00343">
    <property type="entry name" value="ZnF_C2HC"/>
    <property type="match status" value="2"/>
</dbReference>
<reference evidence="4" key="1">
    <citation type="submission" date="2024-04" db="EMBL/GenBank/DDBJ databases">
        <authorList>
            <consortium name="Molecular Ecology Group"/>
        </authorList>
    </citation>
    <scope>NUCLEOTIDE SEQUENCE</scope>
</reference>
<feature type="compositionally biased region" description="Basic and acidic residues" evidence="2">
    <location>
        <begin position="350"/>
        <end position="369"/>
    </location>
</feature>
<keyword evidence="1" id="KW-0862">Zinc</keyword>
<evidence type="ECO:0000256" key="1">
    <source>
        <dbReference type="PROSITE-ProRule" id="PRU00047"/>
    </source>
</evidence>
<comment type="caution">
    <text evidence="4">The sequence shown here is derived from an EMBL/GenBank/DDBJ whole genome shotgun (WGS) entry which is preliminary data.</text>
</comment>
<feature type="domain" description="CCHC-type" evidence="3">
    <location>
        <begin position="301"/>
        <end position="316"/>
    </location>
</feature>
<proteinExistence type="predicted"/>
<gene>
    <name evidence="4" type="ORF">LPLAT_LOCUS5578</name>
</gene>
<dbReference type="SUPFAM" id="SSF57756">
    <property type="entry name" value="Retrovirus zinc finger-like domains"/>
    <property type="match status" value="1"/>
</dbReference>
<dbReference type="Gene3D" id="4.10.60.10">
    <property type="entry name" value="Zinc finger, CCHC-type"/>
    <property type="match status" value="1"/>
</dbReference>
<organism evidence="4 5">
    <name type="scientific">Lasius platythorax</name>
    <dbReference type="NCBI Taxonomy" id="488582"/>
    <lineage>
        <taxon>Eukaryota</taxon>
        <taxon>Metazoa</taxon>
        <taxon>Ecdysozoa</taxon>
        <taxon>Arthropoda</taxon>
        <taxon>Hexapoda</taxon>
        <taxon>Insecta</taxon>
        <taxon>Pterygota</taxon>
        <taxon>Neoptera</taxon>
        <taxon>Endopterygota</taxon>
        <taxon>Hymenoptera</taxon>
        <taxon>Apocrita</taxon>
        <taxon>Aculeata</taxon>
        <taxon>Formicoidea</taxon>
        <taxon>Formicidae</taxon>
        <taxon>Formicinae</taxon>
        <taxon>Lasius</taxon>
        <taxon>Lasius</taxon>
    </lineage>
</organism>
<dbReference type="EMBL" id="CAXIPU020000452">
    <property type="protein sequence ID" value="CAL1672174.1"/>
    <property type="molecule type" value="Genomic_DNA"/>
</dbReference>
<evidence type="ECO:0000313" key="5">
    <source>
        <dbReference type="Proteomes" id="UP001497644"/>
    </source>
</evidence>
<dbReference type="PROSITE" id="PS50158">
    <property type="entry name" value="ZF_CCHC"/>
    <property type="match status" value="1"/>
</dbReference>
<dbReference type="Proteomes" id="UP001497644">
    <property type="component" value="Unassembled WGS sequence"/>
</dbReference>
<evidence type="ECO:0000259" key="3">
    <source>
        <dbReference type="PROSITE" id="PS50158"/>
    </source>
</evidence>
<evidence type="ECO:0000313" key="4">
    <source>
        <dbReference type="EMBL" id="CAL1672174.1"/>
    </source>
</evidence>
<evidence type="ECO:0000256" key="2">
    <source>
        <dbReference type="SAM" id="MobiDB-lite"/>
    </source>
</evidence>
<feature type="region of interest" description="Disordered" evidence="2">
    <location>
        <begin position="1"/>
        <end position="116"/>
    </location>
</feature>
<dbReference type="InterPro" id="IPR001878">
    <property type="entry name" value="Znf_CCHC"/>
</dbReference>
<dbReference type="AlphaFoldDB" id="A0AAV2MYM0"/>
<dbReference type="Pfam" id="PF00098">
    <property type="entry name" value="zf-CCHC"/>
    <property type="match status" value="1"/>
</dbReference>
<accession>A0AAV2MYM0</accession>